<keyword evidence="5 11" id="KW-0812">Transmembrane</keyword>
<evidence type="ECO:0000259" key="14">
    <source>
        <dbReference type="Pfam" id="PF00593"/>
    </source>
</evidence>
<keyword evidence="13" id="KW-0732">Signal</keyword>
<dbReference type="Proteomes" id="UP000551327">
    <property type="component" value="Unassembled WGS sequence"/>
</dbReference>
<keyword evidence="7" id="KW-0406">Ion transport</keyword>
<keyword evidence="2 11" id="KW-0813">Transport</keyword>
<evidence type="ECO:0000256" key="4">
    <source>
        <dbReference type="ARBA" id="ARBA00022496"/>
    </source>
</evidence>
<feature type="signal peptide" evidence="13">
    <location>
        <begin position="1"/>
        <end position="20"/>
    </location>
</feature>
<evidence type="ECO:0000256" key="3">
    <source>
        <dbReference type="ARBA" id="ARBA00022452"/>
    </source>
</evidence>
<protein>
    <submittedName>
        <fullName evidence="16">TonB-dependent receptor</fullName>
    </submittedName>
</protein>
<dbReference type="InterPro" id="IPR036942">
    <property type="entry name" value="Beta-barrel_TonB_sf"/>
</dbReference>
<evidence type="ECO:0000256" key="11">
    <source>
        <dbReference type="PROSITE-ProRule" id="PRU01360"/>
    </source>
</evidence>
<dbReference type="InterPro" id="IPR039426">
    <property type="entry name" value="TonB-dep_rcpt-like"/>
</dbReference>
<evidence type="ECO:0000256" key="2">
    <source>
        <dbReference type="ARBA" id="ARBA00022448"/>
    </source>
</evidence>
<dbReference type="AlphaFoldDB" id="A0A7X1FYS6"/>
<keyword evidence="8 12" id="KW-0798">TonB box</keyword>
<evidence type="ECO:0000256" key="8">
    <source>
        <dbReference type="ARBA" id="ARBA00023077"/>
    </source>
</evidence>
<evidence type="ECO:0000313" key="17">
    <source>
        <dbReference type="Proteomes" id="UP000551327"/>
    </source>
</evidence>
<dbReference type="InterPro" id="IPR000531">
    <property type="entry name" value="Beta-barrel_TonB"/>
</dbReference>
<evidence type="ECO:0000256" key="9">
    <source>
        <dbReference type="ARBA" id="ARBA00023136"/>
    </source>
</evidence>
<feature type="chain" id="PRO_5031299374" evidence="13">
    <location>
        <begin position="21"/>
        <end position="792"/>
    </location>
</feature>
<feature type="domain" description="TonB-dependent receptor plug" evidence="15">
    <location>
        <begin position="48"/>
        <end position="154"/>
    </location>
</feature>
<dbReference type="Pfam" id="PF00593">
    <property type="entry name" value="TonB_dep_Rec_b-barrel"/>
    <property type="match status" value="1"/>
</dbReference>
<evidence type="ECO:0000256" key="10">
    <source>
        <dbReference type="ARBA" id="ARBA00023237"/>
    </source>
</evidence>
<comment type="caution">
    <text evidence="16">The sequence shown here is derived from an EMBL/GenBank/DDBJ whole genome shotgun (WGS) entry which is preliminary data.</text>
</comment>
<accession>A0A7X1FYS6</accession>
<dbReference type="GO" id="GO:0009279">
    <property type="term" value="C:cell outer membrane"/>
    <property type="evidence" value="ECO:0007669"/>
    <property type="project" value="UniProtKB-SubCell"/>
</dbReference>
<proteinExistence type="inferred from homology"/>
<keyword evidence="10 11" id="KW-0998">Cell outer membrane</keyword>
<comment type="similarity">
    <text evidence="11 12">Belongs to the TonB-dependent receptor family.</text>
</comment>
<dbReference type="EMBL" id="JACLAX010000005">
    <property type="protein sequence ID" value="MBC2668837.1"/>
    <property type="molecule type" value="Genomic_DNA"/>
</dbReference>
<sequence length="792" mass="85426">MGFMLLTGACSLAMAVPALAQSAPQAASGDDADTGEIVVTAQNRTQNVQDVPIAIDVVNAEALKKTGFGGLNDIDKIAPVVQLNQDQGTVKISVRGVGTATNDESQDTSVVVNIDGEYMNRPDAMSVALFDMERVEVLRGPQGTLYGRNSTGGAINFITRKPGNTLGANVSGSYGNYNAVRLDGGVDLPFGDLGAVRVSGFYDSHDGFVTHPARAAFNGGGFNYPAFAGGRSDDNKAYGGRLALKLTPGERLTANFSGEFARREFTPQAFAAANLNAAGNGPTGGACNNGFTRVAPAYPQVLCIPNNTNLLAGIDRASYLPPNFGLGRIGQETWAIRGKLAYELNDDATLTYTGGYRNFTGDPGVFLTLPYTYRSFSWNRETNTQSHELRLNGVLGNLTYQVGGFYFQESVNNESAFVTTFGPNVVQLSYFGRYVNSNSKSAFGQLEYALTDQLTAVGGLRYTKNERRGIYRNATPFGAGPPDPQLFNGTIERKNFSALRFATTLNLASEEDKVTWLAGLNYKPNADTLIYAKVSTGFKGGGFDSVGDYRPESNTAYEAGLKKNFGASGEHLFNLTGFYYDYKDLQVSVLLDTALGGQTFNAGKAKIWGIEAATDFKLDDNTNFHASVNYLNAEYKELKAQFNVYAVPGTGPDINGVGDLDPTTPGVQQPNFAGNRPGFSPTWIITAGLDHTVDLGAAGSLTGRVNTTFKSAYFTDFYNYRDGKQKAFSNTELNLEYRPESKKFSIQAFVKNLENIRPLTYGSFISAGPVDDVFNWQFGTPRTYGVRLSADF</sequence>
<name>A0A7X1FYS6_9SPHN</name>
<comment type="subcellular location">
    <subcellularLocation>
        <location evidence="1 11">Cell outer membrane</location>
        <topology evidence="1 11">Multi-pass membrane protein</topology>
    </subcellularLocation>
</comment>
<keyword evidence="17" id="KW-1185">Reference proteome</keyword>
<dbReference type="GO" id="GO:0006826">
    <property type="term" value="P:iron ion transport"/>
    <property type="evidence" value="ECO:0007669"/>
    <property type="project" value="UniProtKB-KW"/>
</dbReference>
<evidence type="ECO:0000313" key="16">
    <source>
        <dbReference type="EMBL" id="MBC2668837.1"/>
    </source>
</evidence>
<keyword evidence="9 11" id="KW-0472">Membrane</keyword>
<evidence type="ECO:0000259" key="15">
    <source>
        <dbReference type="Pfam" id="PF07715"/>
    </source>
</evidence>
<feature type="domain" description="TonB-dependent receptor-like beta-barrel" evidence="14">
    <location>
        <begin position="303"/>
        <end position="753"/>
    </location>
</feature>
<dbReference type="PROSITE" id="PS52016">
    <property type="entry name" value="TONB_DEPENDENT_REC_3"/>
    <property type="match status" value="1"/>
</dbReference>
<keyword evidence="4" id="KW-0410">Iron transport</keyword>
<gene>
    <name evidence="16" type="ORF">H7F53_06760</name>
</gene>
<keyword evidence="16" id="KW-0675">Receptor</keyword>
<evidence type="ECO:0000256" key="13">
    <source>
        <dbReference type="SAM" id="SignalP"/>
    </source>
</evidence>
<reference evidence="16 17" key="1">
    <citation type="submission" date="2020-08" db="EMBL/GenBank/DDBJ databases">
        <title>The genome sequence of type strain Novosphingobium piscinae KCTC 42194.</title>
        <authorList>
            <person name="Liu Y."/>
        </authorList>
    </citation>
    <scope>NUCLEOTIDE SEQUENCE [LARGE SCALE GENOMIC DNA]</scope>
    <source>
        <strain evidence="16 17">KCTC 42194</strain>
    </source>
</reference>
<dbReference type="PANTHER" id="PTHR32552">
    <property type="entry name" value="FERRICHROME IRON RECEPTOR-RELATED"/>
    <property type="match status" value="1"/>
</dbReference>
<evidence type="ECO:0000256" key="6">
    <source>
        <dbReference type="ARBA" id="ARBA00023004"/>
    </source>
</evidence>
<dbReference type="Gene3D" id="2.40.170.20">
    <property type="entry name" value="TonB-dependent receptor, beta-barrel domain"/>
    <property type="match status" value="2"/>
</dbReference>
<evidence type="ECO:0000256" key="5">
    <source>
        <dbReference type="ARBA" id="ARBA00022692"/>
    </source>
</evidence>
<dbReference type="PANTHER" id="PTHR32552:SF81">
    <property type="entry name" value="TONB-DEPENDENT OUTER MEMBRANE RECEPTOR"/>
    <property type="match status" value="1"/>
</dbReference>
<evidence type="ECO:0000256" key="1">
    <source>
        <dbReference type="ARBA" id="ARBA00004571"/>
    </source>
</evidence>
<evidence type="ECO:0000256" key="7">
    <source>
        <dbReference type="ARBA" id="ARBA00023065"/>
    </source>
</evidence>
<organism evidence="16 17">
    <name type="scientific">Novosphingobium piscinae</name>
    <dbReference type="NCBI Taxonomy" id="1507448"/>
    <lineage>
        <taxon>Bacteria</taxon>
        <taxon>Pseudomonadati</taxon>
        <taxon>Pseudomonadota</taxon>
        <taxon>Alphaproteobacteria</taxon>
        <taxon>Sphingomonadales</taxon>
        <taxon>Sphingomonadaceae</taxon>
        <taxon>Novosphingobium</taxon>
    </lineage>
</organism>
<evidence type="ECO:0000256" key="12">
    <source>
        <dbReference type="RuleBase" id="RU003357"/>
    </source>
</evidence>
<dbReference type="Pfam" id="PF07715">
    <property type="entry name" value="Plug"/>
    <property type="match status" value="1"/>
</dbReference>
<dbReference type="SUPFAM" id="SSF56935">
    <property type="entry name" value="Porins"/>
    <property type="match status" value="1"/>
</dbReference>
<keyword evidence="3 11" id="KW-1134">Transmembrane beta strand</keyword>
<keyword evidence="6" id="KW-0408">Iron</keyword>
<dbReference type="InterPro" id="IPR012910">
    <property type="entry name" value="Plug_dom"/>
</dbReference>